<comment type="caution">
    <text evidence="4">The sequence shown here is derived from an EMBL/GenBank/DDBJ whole genome shotgun (WGS) entry which is preliminary data.</text>
</comment>
<dbReference type="InterPro" id="IPR004046">
    <property type="entry name" value="GST_C"/>
</dbReference>
<dbReference type="SFLD" id="SFLDS00019">
    <property type="entry name" value="Glutathione_Transferase_(cytos"/>
    <property type="match status" value="1"/>
</dbReference>
<feature type="domain" description="GST N-terminal" evidence="1">
    <location>
        <begin position="2"/>
        <end position="81"/>
    </location>
</feature>
<keyword evidence="4" id="KW-0808">Transferase</keyword>
<dbReference type="EMBL" id="LSSN01003509">
    <property type="protein sequence ID" value="OMJ13382.1"/>
    <property type="molecule type" value="Genomic_DNA"/>
</dbReference>
<proteinExistence type="predicted"/>
<dbReference type="PROSITE" id="PS50404">
    <property type="entry name" value="GST_NTER"/>
    <property type="match status" value="1"/>
</dbReference>
<dbReference type="PANTHER" id="PTHR11571:SF150">
    <property type="entry name" value="GLUTATHIONE S-TRANSFERASE"/>
    <property type="match status" value="1"/>
</dbReference>
<dbReference type="InterPro" id="IPR036282">
    <property type="entry name" value="Glutathione-S-Trfase_C_sf"/>
</dbReference>
<dbReference type="GO" id="GO:0006749">
    <property type="term" value="P:glutathione metabolic process"/>
    <property type="evidence" value="ECO:0007669"/>
    <property type="project" value="TreeGrafter"/>
</dbReference>
<evidence type="ECO:0000313" key="4">
    <source>
        <dbReference type="EMBL" id="OMJ13382.1"/>
    </source>
</evidence>
<dbReference type="Gene3D" id="3.40.30.10">
    <property type="entry name" value="Glutaredoxin"/>
    <property type="match status" value="1"/>
</dbReference>
<accession>A0A1R1XFG9</accession>
<dbReference type="InterPro" id="IPR036249">
    <property type="entry name" value="Thioredoxin-like_sf"/>
</dbReference>
<dbReference type="Pfam" id="PF14497">
    <property type="entry name" value="GST_C_3"/>
    <property type="match status" value="1"/>
</dbReference>
<gene>
    <name evidence="4" type="ORF">AYI70_g8534</name>
    <name evidence="3" type="ORF">AYI70_g8689</name>
</gene>
<dbReference type="SUPFAM" id="SSF47616">
    <property type="entry name" value="GST C-terminal domain-like"/>
    <property type="match status" value="1"/>
</dbReference>
<evidence type="ECO:0000259" key="1">
    <source>
        <dbReference type="PROSITE" id="PS50404"/>
    </source>
</evidence>
<reference evidence="4 5" key="1">
    <citation type="submission" date="2017-01" db="EMBL/GenBank/DDBJ databases">
        <authorList>
            <person name="Mah S.A."/>
            <person name="Swanson W.J."/>
            <person name="Moy G.W."/>
            <person name="Vacquier V.D."/>
        </authorList>
    </citation>
    <scope>NUCLEOTIDE SEQUENCE [LARGE SCALE GENOMIC DNA]</scope>
    <source>
        <strain evidence="4 5">GSMNP</strain>
    </source>
</reference>
<protein>
    <submittedName>
        <fullName evidence="4">Putative glutathione S-transferase 6</fullName>
    </submittedName>
</protein>
<dbReference type="EMBL" id="LSSN01003616">
    <property type="protein sequence ID" value="OMJ13139.1"/>
    <property type="molecule type" value="Genomic_DNA"/>
</dbReference>
<dbReference type="SUPFAM" id="SSF52833">
    <property type="entry name" value="Thioredoxin-like"/>
    <property type="match status" value="1"/>
</dbReference>
<dbReference type="GO" id="GO:0004364">
    <property type="term" value="F:glutathione transferase activity"/>
    <property type="evidence" value="ECO:0007669"/>
    <property type="project" value="TreeGrafter"/>
</dbReference>
<feature type="domain" description="GST C-terminal" evidence="2">
    <location>
        <begin position="67"/>
        <end position="200"/>
    </location>
</feature>
<dbReference type="PANTHER" id="PTHR11571">
    <property type="entry name" value="GLUTATHIONE S-TRANSFERASE"/>
    <property type="match status" value="1"/>
</dbReference>
<dbReference type="InterPro" id="IPR010987">
    <property type="entry name" value="Glutathione-S-Trfase_C-like"/>
</dbReference>
<dbReference type="OrthoDB" id="414243at2759"/>
<dbReference type="InterPro" id="IPR040079">
    <property type="entry name" value="Glutathione_S-Trfase"/>
</dbReference>
<dbReference type="PROSITE" id="PS50405">
    <property type="entry name" value="GST_CTER"/>
    <property type="match status" value="1"/>
</dbReference>
<keyword evidence="5" id="KW-1185">Reference proteome</keyword>
<dbReference type="Gene3D" id="1.20.1050.10">
    <property type="match status" value="1"/>
</dbReference>
<evidence type="ECO:0000313" key="5">
    <source>
        <dbReference type="Proteomes" id="UP000187283"/>
    </source>
</evidence>
<organism evidence="4 5">
    <name type="scientific">Smittium culicis</name>
    <dbReference type="NCBI Taxonomy" id="133412"/>
    <lineage>
        <taxon>Eukaryota</taxon>
        <taxon>Fungi</taxon>
        <taxon>Fungi incertae sedis</taxon>
        <taxon>Zoopagomycota</taxon>
        <taxon>Kickxellomycotina</taxon>
        <taxon>Harpellomycetes</taxon>
        <taxon>Harpellales</taxon>
        <taxon>Legeriomycetaceae</taxon>
        <taxon>Smittium</taxon>
    </lineage>
</organism>
<dbReference type="Proteomes" id="UP000187283">
    <property type="component" value="Unassembled WGS sequence"/>
</dbReference>
<sequence>MSSFEVVYFAVSARAQSIRSMLSLAEVNWKNRVPQWPEEKESMPFGRLPQLNETTPEGSKFSLVESGAIERYLARKYGFLPSDNQISSKLESYALQIKDSQKAYLHHVVKSKTEESKAAMEEQFRFLFKCHEPILAASPSGHYHGNSITYPDIVLYTLYSQATKRNCGRLFNELECPHIMKLVTSMDSNKKIAYAIATVE</sequence>
<dbReference type="STRING" id="133412.A0A1R1XFG9"/>
<evidence type="ECO:0000313" key="3">
    <source>
        <dbReference type="EMBL" id="OMJ13139.1"/>
    </source>
</evidence>
<evidence type="ECO:0000259" key="2">
    <source>
        <dbReference type="PROSITE" id="PS50405"/>
    </source>
</evidence>
<dbReference type="InterPro" id="IPR050213">
    <property type="entry name" value="GST_superfamily"/>
</dbReference>
<name>A0A1R1XFG9_9FUNG</name>
<dbReference type="AlphaFoldDB" id="A0A1R1XFG9"/>
<dbReference type="InterPro" id="IPR004045">
    <property type="entry name" value="Glutathione_S-Trfase_N"/>
</dbReference>